<dbReference type="InterPro" id="IPR028081">
    <property type="entry name" value="Leu-bd"/>
</dbReference>
<dbReference type="PANTHER" id="PTHR47151:SF2">
    <property type="entry name" value="AMINO ACID BINDING PROTEIN"/>
    <property type="match status" value="1"/>
</dbReference>
<organism evidence="4 5">
    <name type="scientific">Desmospora profundinema</name>
    <dbReference type="NCBI Taxonomy" id="1571184"/>
    <lineage>
        <taxon>Bacteria</taxon>
        <taxon>Bacillati</taxon>
        <taxon>Bacillota</taxon>
        <taxon>Bacilli</taxon>
        <taxon>Bacillales</taxon>
        <taxon>Thermoactinomycetaceae</taxon>
        <taxon>Desmospora</taxon>
    </lineage>
</organism>
<keyword evidence="2" id="KW-0732">Signal</keyword>
<accession>A0ABU1IRC9</accession>
<evidence type="ECO:0000256" key="1">
    <source>
        <dbReference type="ARBA" id="ARBA00010062"/>
    </source>
</evidence>
<protein>
    <submittedName>
        <fullName evidence="4">Branched-chain amino acid transport system substrate-binding protein</fullName>
    </submittedName>
</protein>
<proteinExistence type="inferred from homology"/>
<dbReference type="RefSeq" id="WP_309868355.1">
    <property type="nucleotide sequence ID" value="NZ_JAVDQG010000009.1"/>
</dbReference>
<evidence type="ECO:0000313" key="5">
    <source>
        <dbReference type="Proteomes" id="UP001185012"/>
    </source>
</evidence>
<dbReference type="Pfam" id="PF13458">
    <property type="entry name" value="Peripla_BP_6"/>
    <property type="match status" value="1"/>
</dbReference>
<feature type="domain" description="Leucine-binding protein" evidence="3">
    <location>
        <begin position="3"/>
        <end position="319"/>
    </location>
</feature>
<evidence type="ECO:0000313" key="4">
    <source>
        <dbReference type="EMBL" id="MDR6227352.1"/>
    </source>
</evidence>
<name>A0ABU1IRC9_9BACL</name>
<evidence type="ECO:0000259" key="3">
    <source>
        <dbReference type="Pfam" id="PF13458"/>
    </source>
</evidence>
<gene>
    <name evidence="4" type="ORF">JOE21_003367</name>
</gene>
<comment type="similarity">
    <text evidence="1">Belongs to the leucine-binding protein family.</text>
</comment>
<dbReference type="EMBL" id="JAVDQG010000009">
    <property type="protein sequence ID" value="MDR6227352.1"/>
    <property type="molecule type" value="Genomic_DNA"/>
</dbReference>
<dbReference type="Gene3D" id="3.40.50.2300">
    <property type="match status" value="2"/>
</dbReference>
<evidence type="ECO:0000256" key="2">
    <source>
        <dbReference type="ARBA" id="ARBA00022729"/>
    </source>
</evidence>
<dbReference type="PANTHER" id="PTHR47151">
    <property type="entry name" value="LEU/ILE/VAL-BINDING ABC TRANSPORTER SUBUNIT"/>
    <property type="match status" value="1"/>
</dbReference>
<dbReference type="SUPFAM" id="SSF53822">
    <property type="entry name" value="Periplasmic binding protein-like I"/>
    <property type="match status" value="1"/>
</dbReference>
<dbReference type="Proteomes" id="UP001185012">
    <property type="component" value="Unassembled WGS sequence"/>
</dbReference>
<dbReference type="CDD" id="cd06342">
    <property type="entry name" value="PBP1_ABC_LIVBP-like"/>
    <property type="match status" value="1"/>
</dbReference>
<sequence length="349" mass="39158">MKTVKLGIAGAFSGTRTAHTPQLKWGALLAVRHWELRKGTSIRVYFGDEQADGRLAPKVARDLTAEKVDGVVGHFSSECAIAAAPIYQEAGIPLMVPAATHPDLSKWPHVFRLCAQDEQLARLMAKWVSDRFSSSRVILVDDGSLYGRRLMDYVDIFLDQQSLGPLTRVTWSHQMDPSEKKLITRKWEKRYQAVLFGGRSHVAGDLADTFTSQGSHLPLLFGDDALNPQFLQQIERDCGVVWVMGFLPPKYSRKTAPFIDDYQRINHDNPGYYAAATYAATEILLQAVEKRKKGEEGLLQLISANKWDSLLGEVVFDEQGDWEECSLGVWEVKKGGFHLLERCVIPLEI</sequence>
<keyword evidence="5" id="KW-1185">Reference proteome</keyword>
<reference evidence="4 5" key="1">
    <citation type="submission" date="2023-07" db="EMBL/GenBank/DDBJ databases">
        <title>Genomic Encyclopedia of Type Strains, Phase IV (KMG-IV): sequencing the most valuable type-strain genomes for metagenomic binning, comparative biology and taxonomic classification.</title>
        <authorList>
            <person name="Goeker M."/>
        </authorList>
    </citation>
    <scope>NUCLEOTIDE SEQUENCE [LARGE SCALE GENOMIC DNA]</scope>
    <source>
        <strain evidence="4 5">DSM 45903</strain>
    </source>
</reference>
<comment type="caution">
    <text evidence="4">The sequence shown here is derived from an EMBL/GenBank/DDBJ whole genome shotgun (WGS) entry which is preliminary data.</text>
</comment>
<dbReference type="InterPro" id="IPR028082">
    <property type="entry name" value="Peripla_BP_I"/>
</dbReference>